<gene>
    <name evidence="5" type="ORF">C7381_1183</name>
</gene>
<dbReference type="Pfam" id="PF17866">
    <property type="entry name" value="AAA_lid_6"/>
    <property type="match status" value="1"/>
</dbReference>
<sequence length="935" mass="105755">MSRYLIGNGNDQWQFSAAFNACKDGDVLELAEGLNLSLGTSVLIIDKNISIEGTPNTNNEITNKIMGFVKVLNGVNVNISNIFFEASDKGNNVFAVKGNSTAKLSNVIIEQTNNLKIGSNEQFYPEVYVGGFSKLILERAFMPEKNGLLTRILVEAGCLEVRNSVLNTLVQAYQSEITAFSSTIKRFNGNAVHLVKSFATLQNTFIQGGDNEKEFPAMYIDRSNVLCIDTNVSQSQFHACVGLVNNSYLSLKNGNISSIHCDLSTVDMMNTNIIECITGQNNSKLVSNDNINIMGENKTRVDIFLNDYSIFRAAHVNLNRIIEPNIRVSNNSLLLIDELTYNQTWDYEKINQIQMECKDGGRIEVESLQQQERVESNDFGDQSDDNFDKDFEVEVSDDPQAELDKLIGLHSVKEEINKMVRMVEFNKKRVEQGLKPEENSLHSVFLGNPGTGKTTVARLIGEILFKNGALHNKEKFIFVEACESDLISSYVGKTAEQTYELLEKAKGGILFIDEAYTLNKGDSSVNFGQEAINTILKYMEDHRNEIMIIFAGYTKEMEQFLETNPGLKSRVANKFVFEDYTGDEIVQIGENILKDKQYVLEDEEHYKKSVKDAYEMSIDKSNARWIRNFNEKLLKVFAKRVLEENSDDMATIRNSDIDEVFNIGKYQNYEGKDEDAYEKLDKLIGIEQVKSQVAEFISIAELNKKRRDQGQANQTFSLHSLFLGNPGTGKTTVARILGDILYQKSIIKDNKFIEVSRSDLVAGYVGQTAIKTREVLKSALGGVLFIDEAYSLCQNGSNDFGNEAIDEILKFMEDNRDNIVIILAGYNREMAEFLKMNSGLESRIPNKFTFEDYSIDEIVKIGLMYLEKFGYVVDKDLYRDVVAENYAMSNDNSNGRWIRNLNEKLIRIMSQRVAQTNTDDLNTIATEDLMKMRNR</sequence>
<reference evidence="5 6" key="1">
    <citation type="submission" date="2018-04" db="EMBL/GenBank/DDBJ databases">
        <title>Genomic Encyclopedia of Type Strains, Phase IV (KMG-IV): sequencing the most valuable type-strain genomes for metagenomic binning, comparative biology and taxonomic classification.</title>
        <authorList>
            <person name="Goeker M."/>
        </authorList>
    </citation>
    <scope>NUCLEOTIDE SEQUENCE [LARGE SCALE GENOMIC DNA]</scope>
    <source>
        <strain evidence="5 6">DSM 20705</strain>
    </source>
</reference>
<dbReference type="InterPro" id="IPR050773">
    <property type="entry name" value="CbxX/CfxQ_RuBisCO_ESX"/>
</dbReference>
<feature type="domain" description="AAA+ ATPase" evidence="4">
    <location>
        <begin position="716"/>
        <end position="854"/>
    </location>
</feature>
<dbReference type="PRINTS" id="PR00819">
    <property type="entry name" value="CBXCFQXSUPER"/>
</dbReference>
<dbReference type="EMBL" id="QEKV01000018">
    <property type="protein sequence ID" value="PVY88632.1"/>
    <property type="molecule type" value="Genomic_DNA"/>
</dbReference>
<dbReference type="InterPro" id="IPR000641">
    <property type="entry name" value="CbxX/CfxQ"/>
</dbReference>
<dbReference type="SMART" id="SM00382">
    <property type="entry name" value="AAA"/>
    <property type="match status" value="2"/>
</dbReference>
<evidence type="ECO:0000256" key="1">
    <source>
        <dbReference type="ARBA" id="ARBA00010378"/>
    </source>
</evidence>
<keyword evidence="2" id="KW-0547">Nucleotide-binding</keyword>
<evidence type="ECO:0000259" key="4">
    <source>
        <dbReference type="SMART" id="SM00382"/>
    </source>
</evidence>
<evidence type="ECO:0000256" key="2">
    <source>
        <dbReference type="ARBA" id="ARBA00022741"/>
    </source>
</evidence>
<dbReference type="InterPro" id="IPR041627">
    <property type="entry name" value="AAA_lid_6"/>
</dbReference>
<dbReference type="Pfam" id="PF00004">
    <property type="entry name" value="AAA"/>
    <property type="match status" value="2"/>
</dbReference>
<accession>A0A2U1DM65</accession>
<dbReference type="Proteomes" id="UP000245793">
    <property type="component" value="Unassembled WGS sequence"/>
</dbReference>
<dbReference type="Gene3D" id="3.40.50.300">
    <property type="entry name" value="P-loop containing nucleotide triphosphate hydrolases"/>
    <property type="match status" value="2"/>
</dbReference>
<dbReference type="PANTHER" id="PTHR43392">
    <property type="entry name" value="AAA-TYPE ATPASE FAMILY PROTEIN / ANKYRIN REPEAT FAMILY PROTEIN"/>
    <property type="match status" value="1"/>
</dbReference>
<comment type="similarity">
    <text evidence="1">Belongs to the CbxX/CfxQ family.</text>
</comment>
<evidence type="ECO:0000313" key="5">
    <source>
        <dbReference type="EMBL" id="PVY88632.1"/>
    </source>
</evidence>
<dbReference type="InterPro" id="IPR003959">
    <property type="entry name" value="ATPase_AAA_core"/>
</dbReference>
<name>A0A2U1DM65_9FIRM</name>
<dbReference type="RefSeq" id="WP_116480619.1">
    <property type="nucleotide sequence ID" value="NZ_QEKV01000018.1"/>
</dbReference>
<dbReference type="SUPFAM" id="SSF52540">
    <property type="entry name" value="P-loop containing nucleoside triphosphate hydrolases"/>
    <property type="match status" value="2"/>
</dbReference>
<feature type="domain" description="AAA+ ATPase" evidence="4">
    <location>
        <begin position="439"/>
        <end position="581"/>
    </location>
</feature>
<dbReference type="FunFam" id="3.40.50.300:FF:000216">
    <property type="entry name" value="Type VII secretion ATPase EccA"/>
    <property type="match status" value="2"/>
</dbReference>
<dbReference type="AlphaFoldDB" id="A0A2U1DM65"/>
<evidence type="ECO:0000256" key="3">
    <source>
        <dbReference type="ARBA" id="ARBA00022840"/>
    </source>
</evidence>
<comment type="caution">
    <text evidence="5">The sequence shown here is derived from an EMBL/GenBank/DDBJ whole genome shotgun (WGS) entry which is preliminary data.</text>
</comment>
<proteinExistence type="inferred from homology"/>
<dbReference type="CDD" id="cd00009">
    <property type="entry name" value="AAA"/>
    <property type="match status" value="2"/>
</dbReference>
<dbReference type="GO" id="GO:0005524">
    <property type="term" value="F:ATP binding"/>
    <property type="evidence" value="ECO:0007669"/>
    <property type="project" value="UniProtKB-KW"/>
</dbReference>
<dbReference type="InterPro" id="IPR003593">
    <property type="entry name" value="AAA+_ATPase"/>
</dbReference>
<dbReference type="GO" id="GO:0016887">
    <property type="term" value="F:ATP hydrolysis activity"/>
    <property type="evidence" value="ECO:0007669"/>
    <property type="project" value="InterPro"/>
</dbReference>
<keyword evidence="3" id="KW-0067">ATP-binding</keyword>
<protein>
    <submittedName>
        <fullName evidence="5">SpoVK/Ycf46/Vps4 family AAA+-type ATPase</fullName>
    </submittedName>
</protein>
<organism evidence="5 6">
    <name type="scientific">Ezakiella coagulans</name>
    <dbReference type="NCBI Taxonomy" id="46507"/>
    <lineage>
        <taxon>Bacteria</taxon>
        <taxon>Bacillati</taxon>
        <taxon>Bacillota</taxon>
        <taxon>Tissierellia</taxon>
        <taxon>Ezakiella</taxon>
    </lineage>
</organism>
<dbReference type="Gene3D" id="1.10.8.60">
    <property type="match status" value="2"/>
</dbReference>
<keyword evidence="6" id="KW-1185">Reference proteome</keyword>
<dbReference type="PANTHER" id="PTHR43392:SF2">
    <property type="entry name" value="AAA-TYPE ATPASE FAMILY PROTEIN _ ANKYRIN REPEAT FAMILY PROTEIN"/>
    <property type="match status" value="1"/>
</dbReference>
<dbReference type="InterPro" id="IPR027417">
    <property type="entry name" value="P-loop_NTPase"/>
</dbReference>
<evidence type="ECO:0000313" key="6">
    <source>
        <dbReference type="Proteomes" id="UP000245793"/>
    </source>
</evidence>